<evidence type="ECO:0000256" key="1">
    <source>
        <dbReference type="ARBA" id="ARBA00023015"/>
    </source>
</evidence>
<dbReference type="SUPFAM" id="SSF46689">
    <property type="entry name" value="Homeodomain-like"/>
    <property type="match status" value="1"/>
</dbReference>
<dbReference type="InterPro" id="IPR036271">
    <property type="entry name" value="Tet_transcr_reg_TetR-rel_C_sf"/>
</dbReference>
<evidence type="ECO:0000256" key="3">
    <source>
        <dbReference type="ARBA" id="ARBA00023163"/>
    </source>
</evidence>
<dbReference type="InterPro" id="IPR011075">
    <property type="entry name" value="TetR_C"/>
</dbReference>
<evidence type="ECO:0000259" key="5">
    <source>
        <dbReference type="PROSITE" id="PS50977"/>
    </source>
</evidence>
<dbReference type="Gene3D" id="1.10.10.60">
    <property type="entry name" value="Homeodomain-like"/>
    <property type="match status" value="1"/>
</dbReference>
<dbReference type="OrthoDB" id="9796019at2"/>
<accession>A0A4V3FRT8</accession>
<evidence type="ECO:0000313" key="6">
    <source>
        <dbReference type="EMBL" id="TDV44891.1"/>
    </source>
</evidence>
<sequence>MDRTGRPRDPHIDNAVLEATSDVLSLVGYARLTMEEVARRAGTTKPAVYRRWPNRQFLVLDALVRRLGLSVTRVPDSGCVVCDLVDAVGVFQTAYGQMPPGVLAALLADCTGQPGLRSRFMTKLFHPPRDTVGRVIDRAKARGDLRADLDVELAVDLLGSLVYCRALFGHGPAQGETLVATLLRGMAANTRESTGDHQHALD</sequence>
<dbReference type="GO" id="GO:0003700">
    <property type="term" value="F:DNA-binding transcription factor activity"/>
    <property type="evidence" value="ECO:0007669"/>
    <property type="project" value="TreeGrafter"/>
</dbReference>
<dbReference type="AlphaFoldDB" id="A0A4V3FRT8"/>
<name>A0A4V3FRT8_9PSEU</name>
<dbReference type="GO" id="GO:0000976">
    <property type="term" value="F:transcription cis-regulatory region binding"/>
    <property type="evidence" value="ECO:0007669"/>
    <property type="project" value="TreeGrafter"/>
</dbReference>
<gene>
    <name evidence="6" type="ORF">CLV71_113150</name>
</gene>
<dbReference type="InterPro" id="IPR050109">
    <property type="entry name" value="HTH-type_TetR-like_transc_reg"/>
</dbReference>
<protein>
    <submittedName>
        <fullName evidence="6">TetR family transcriptional regulator</fullName>
    </submittedName>
</protein>
<comment type="caution">
    <text evidence="6">The sequence shown here is derived from an EMBL/GenBank/DDBJ whole genome shotgun (WGS) entry which is preliminary data.</text>
</comment>
<keyword evidence="2 4" id="KW-0238">DNA-binding</keyword>
<organism evidence="6 7">
    <name type="scientific">Actinophytocola oryzae</name>
    <dbReference type="NCBI Taxonomy" id="502181"/>
    <lineage>
        <taxon>Bacteria</taxon>
        <taxon>Bacillati</taxon>
        <taxon>Actinomycetota</taxon>
        <taxon>Actinomycetes</taxon>
        <taxon>Pseudonocardiales</taxon>
        <taxon>Pseudonocardiaceae</taxon>
    </lineage>
</organism>
<dbReference type="SUPFAM" id="SSF48498">
    <property type="entry name" value="Tetracyclin repressor-like, C-terminal domain"/>
    <property type="match status" value="1"/>
</dbReference>
<dbReference type="EMBL" id="SOCP01000013">
    <property type="protein sequence ID" value="TDV44891.1"/>
    <property type="molecule type" value="Genomic_DNA"/>
</dbReference>
<feature type="domain" description="HTH tetR-type" evidence="5">
    <location>
        <begin position="10"/>
        <end position="70"/>
    </location>
</feature>
<dbReference type="Gene3D" id="1.10.357.10">
    <property type="entry name" value="Tetracycline Repressor, domain 2"/>
    <property type="match status" value="1"/>
</dbReference>
<keyword evidence="7" id="KW-1185">Reference proteome</keyword>
<feature type="DNA-binding region" description="H-T-H motif" evidence="4">
    <location>
        <begin position="33"/>
        <end position="52"/>
    </location>
</feature>
<dbReference type="InterPro" id="IPR001647">
    <property type="entry name" value="HTH_TetR"/>
</dbReference>
<dbReference type="PROSITE" id="PS50977">
    <property type="entry name" value="HTH_TETR_2"/>
    <property type="match status" value="1"/>
</dbReference>
<dbReference type="PANTHER" id="PTHR30055:SF148">
    <property type="entry name" value="TETR-FAMILY TRANSCRIPTIONAL REGULATOR"/>
    <property type="match status" value="1"/>
</dbReference>
<dbReference type="InterPro" id="IPR009057">
    <property type="entry name" value="Homeodomain-like_sf"/>
</dbReference>
<dbReference type="PANTHER" id="PTHR30055">
    <property type="entry name" value="HTH-TYPE TRANSCRIPTIONAL REGULATOR RUTR"/>
    <property type="match status" value="1"/>
</dbReference>
<evidence type="ECO:0000313" key="7">
    <source>
        <dbReference type="Proteomes" id="UP000294927"/>
    </source>
</evidence>
<dbReference type="Pfam" id="PF00440">
    <property type="entry name" value="TetR_N"/>
    <property type="match status" value="1"/>
</dbReference>
<dbReference type="RefSeq" id="WP_133906470.1">
    <property type="nucleotide sequence ID" value="NZ_SOCP01000013.1"/>
</dbReference>
<dbReference type="Proteomes" id="UP000294927">
    <property type="component" value="Unassembled WGS sequence"/>
</dbReference>
<evidence type="ECO:0000256" key="4">
    <source>
        <dbReference type="PROSITE-ProRule" id="PRU00335"/>
    </source>
</evidence>
<keyword evidence="1" id="KW-0805">Transcription regulation</keyword>
<evidence type="ECO:0000256" key="2">
    <source>
        <dbReference type="ARBA" id="ARBA00023125"/>
    </source>
</evidence>
<proteinExistence type="predicted"/>
<dbReference type="Pfam" id="PF16859">
    <property type="entry name" value="TetR_C_11"/>
    <property type="match status" value="1"/>
</dbReference>
<reference evidence="6 7" key="1">
    <citation type="submission" date="2019-03" db="EMBL/GenBank/DDBJ databases">
        <title>Genomic Encyclopedia of Archaeal and Bacterial Type Strains, Phase II (KMG-II): from individual species to whole genera.</title>
        <authorList>
            <person name="Goeker M."/>
        </authorList>
    </citation>
    <scope>NUCLEOTIDE SEQUENCE [LARGE SCALE GENOMIC DNA]</scope>
    <source>
        <strain evidence="6 7">DSM 45499</strain>
    </source>
</reference>
<keyword evidence="3" id="KW-0804">Transcription</keyword>